<reference evidence="2 3" key="1">
    <citation type="submission" date="2022-10" db="EMBL/GenBank/DDBJ databases">
        <title>Aestuariibacter sp. AA17 isolated from Montipora capitata coral fragment.</title>
        <authorList>
            <person name="Emsley S.A."/>
            <person name="Pfannmuller K.M."/>
            <person name="Loughran R.M."/>
            <person name="Shlafstein M."/>
            <person name="Papke E."/>
            <person name="Saw J.H."/>
            <person name="Ushijima B."/>
            <person name="Videau P."/>
        </authorList>
    </citation>
    <scope>NUCLEOTIDE SEQUENCE [LARGE SCALE GENOMIC DNA]</scope>
    <source>
        <strain evidence="2 3">AA17</strain>
    </source>
</reference>
<gene>
    <name evidence="2" type="ORF">OE749_15620</name>
</gene>
<sequence>MRWLIFFIIFIGLFCKNTFASERAWLDKFNEIYESSLGPMTVCPTDENWVYALCSDKLRNSGNAPFILHHQKPTNKVMVLFHGLSDSPFYLKSIAPFAHSRGFTVITALSPGHGLQSADDAIKASKLKEQWVAHAADIIEFANAIGSEVWVGGFSTGGAIATFHALSHPDEVDGLVLFSGALQLSPSIERLGSIWGMHWILNLLADDNYADSPNPYKYKQIPKPAAFELVRLIKDIRNLINNDKPLSLPLFAAHSLADKATLWPGVEKLLGYNQGVSESFLIEESLDVCHADVVINAPQLSLMDYDSEKIISIDKCDKPHANPKHAMMMNAFTDFLDTHATN</sequence>
<evidence type="ECO:0000313" key="2">
    <source>
        <dbReference type="EMBL" id="MCV2886121.1"/>
    </source>
</evidence>
<name>A0ABT3ABS0_9ALTE</name>
<keyword evidence="3" id="KW-1185">Reference proteome</keyword>
<comment type="caution">
    <text evidence="2">The sequence shown here is derived from an EMBL/GenBank/DDBJ whole genome shotgun (WGS) entry which is preliminary data.</text>
</comment>
<keyword evidence="2" id="KW-0378">Hydrolase</keyword>
<organism evidence="2 3">
    <name type="scientific">Fluctibacter corallii</name>
    <dbReference type="NCBI Taxonomy" id="2984329"/>
    <lineage>
        <taxon>Bacteria</taxon>
        <taxon>Pseudomonadati</taxon>
        <taxon>Pseudomonadota</taxon>
        <taxon>Gammaproteobacteria</taxon>
        <taxon>Alteromonadales</taxon>
        <taxon>Alteromonadaceae</taxon>
        <taxon>Fluctibacter</taxon>
    </lineage>
</organism>
<dbReference type="RefSeq" id="WP_263713407.1">
    <property type="nucleotide sequence ID" value="NZ_JAOWKX010000008.1"/>
</dbReference>
<dbReference type="Pfam" id="PF12146">
    <property type="entry name" value="Hydrolase_4"/>
    <property type="match status" value="1"/>
</dbReference>
<dbReference type="SUPFAM" id="SSF53474">
    <property type="entry name" value="alpha/beta-Hydrolases"/>
    <property type="match status" value="1"/>
</dbReference>
<dbReference type="InterPro" id="IPR050266">
    <property type="entry name" value="AB_hydrolase_sf"/>
</dbReference>
<dbReference type="PANTHER" id="PTHR43798">
    <property type="entry name" value="MONOACYLGLYCEROL LIPASE"/>
    <property type="match status" value="1"/>
</dbReference>
<feature type="domain" description="Serine aminopeptidase S33" evidence="1">
    <location>
        <begin position="74"/>
        <end position="206"/>
    </location>
</feature>
<dbReference type="EMBL" id="JAOWKX010000008">
    <property type="protein sequence ID" value="MCV2886121.1"/>
    <property type="molecule type" value="Genomic_DNA"/>
</dbReference>
<dbReference type="InterPro" id="IPR022742">
    <property type="entry name" value="Hydrolase_4"/>
</dbReference>
<protein>
    <submittedName>
        <fullName evidence="2">Alpha/beta fold hydrolase</fullName>
    </submittedName>
</protein>
<proteinExistence type="predicted"/>
<dbReference type="PANTHER" id="PTHR43798:SF33">
    <property type="entry name" value="HYDROLASE, PUTATIVE (AFU_ORTHOLOGUE AFUA_2G14860)-RELATED"/>
    <property type="match status" value="1"/>
</dbReference>
<evidence type="ECO:0000259" key="1">
    <source>
        <dbReference type="Pfam" id="PF12146"/>
    </source>
</evidence>
<evidence type="ECO:0000313" key="3">
    <source>
        <dbReference type="Proteomes" id="UP001652504"/>
    </source>
</evidence>
<dbReference type="InterPro" id="IPR029058">
    <property type="entry name" value="AB_hydrolase_fold"/>
</dbReference>
<dbReference type="GO" id="GO:0016787">
    <property type="term" value="F:hydrolase activity"/>
    <property type="evidence" value="ECO:0007669"/>
    <property type="project" value="UniProtKB-KW"/>
</dbReference>
<dbReference type="Proteomes" id="UP001652504">
    <property type="component" value="Unassembled WGS sequence"/>
</dbReference>
<dbReference type="Gene3D" id="3.40.50.1820">
    <property type="entry name" value="alpha/beta hydrolase"/>
    <property type="match status" value="1"/>
</dbReference>
<accession>A0ABT3ABS0</accession>